<reference evidence="5" key="2">
    <citation type="journal article" date="2018" name="Environ. Sci. Technol.">
        <title>The Toxicogenome of Hyalella azteca: A Model for Sediment Ecotoxicology and Evolutionary Toxicology.</title>
        <authorList>
            <person name="Poynton H.C."/>
            <person name="Hasenbein S."/>
            <person name="Benoit J.B."/>
            <person name="Sepulveda M.S."/>
            <person name="Poelchau M.F."/>
            <person name="Hughes D.S.T."/>
            <person name="Murali S.C."/>
            <person name="Chen S."/>
            <person name="Glastad K.M."/>
            <person name="Goodisman M.A.D."/>
            <person name="Werren J.H."/>
            <person name="Vineis J.H."/>
            <person name="Bowen J.L."/>
            <person name="Friedrich M."/>
            <person name="Jones J."/>
            <person name="Robertson H.M."/>
            <person name="Feyereisen R."/>
            <person name="Mechler-Hickson A."/>
            <person name="Mathers N."/>
            <person name="Lee C.E."/>
            <person name="Colbourne J.K."/>
            <person name="Biales A."/>
            <person name="Johnston J.S."/>
            <person name="Wellborn G.A."/>
            <person name="Rosendale A.J."/>
            <person name="Cridge A.G."/>
            <person name="Munoz-Torres M.C."/>
            <person name="Bain P.A."/>
            <person name="Manny A.R."/>
            <person name="Major K.M."/>
            <person name="Lambert F.N."/>
            <person name="Vulpe C.D."/>
            <person name="Tuck P."/>
            <person name="Blalock B.J."/>
            <person name="Lin Y.Y."/>
            <person name="Smith M.E."/>
            <person name="Ochoa-Acuna H."/>
            <person name="Chen M.M."/>
            <person name="Childers C.P."/>
            <person name="Qu J."/>
            <person name="Dugan S."/>
            <person name="Lee S.L."/>
            <person name="Chao H."/>
            <person name="Dinh H."/>
            <person name="Han Y."/>
            <person name="Doddapaneni H."/>
            <person name="Worley K.C."/>
            <person name="Muzny D.M."/>
            <person name="Gibbs R.A."/>
            <person name="Richards S."/>
        </authorList>
    </citation>
    <scope>NUCLEOTIDE SEQUENCE</scope>
    <source>
        <strain evidence="5">HAZT.00-mixed</strain>
        <tissue evidence="5">Whole organism</tissue>
    </source>
</reference>
<dbReference type="AlphaFoldDB" id="A0A6A0GYW6"/>
<evidence type="ECO:0000259" key="4">
    <source>
        <dbReference type="Pfam" id="PF02709"/>
    </source>
</evidence>
<dbReference type="GO" id="GO:0005794">
    <property type="term" value="C:Golgi apparatus"/>
    <property type="evidence" value="ECO:0007669"/>
    <property type="project" value="TreeGrafter"/>
</dbReference>
<dbReference type="GO" id="GO:0006493">
    <property type="term" value="P:protein O-linked glycosylation"/>
    <property type="evidence" value="ECO:0007669"/>
    <property type="project" value="TreeGrafter"/>
</dbReference>
<evidence type="ECO:0000256" key="1">
    <source>
        <dbReference type="ARBA" id="ARBA00022679"/>
    </source>
</evidence>
<accession>A0A6A0GYW6</accession>
<dbReference type="Pfam" id="PF02709">
    <property type="entry name" value="Glyco_transf_7C"/>
    <property type="match status" value="1"/>
</dbReference>
<gene>
    <name evidence="5" type="ORF">HAZT_HAZT007739</name>
</gene>
<organism evidence="5">
    <name type="scientific">Hyalella azteca</name>
    <name type="common">Amphipod</name>
    <dbReference type="NCBI Taxonomy" id="294128"/>
    <lineage>
        <taxon>Eukaryota</taxon>
        <taxon>Metazoa</taxon>
        <taxon>Ecdysozoa</taxon>
        <taxon>Arthropoda</taxon>
        <taxon>Crustacea</taxon>
        <taxon>Multicrustacea</taxon>
        <taxon>Malacostraca</taxon>
        <taxon>Eumalacostraca</taxon>
        <taxon>Peracarida</taxon>
        <taxon>Amphipoda</taxon>
        <taxon>Senticaudata</taxon>
        <taxon>Talitrida</taxon>
        <taxon>Talitroidea</taxon>
        <taxon>Hyalellidae</taxon>
        <taxon>Hyalella</taxon>
    </lineage>
</organism>
<reference evidence="5" key="1">
    <citation type="submission" date="2014-08" db="EMBL/GenBank/DDBJ databases">
        <authorList>
            <person name="Murali S."/>
            <person name="Richards S."/>
            <person name="Bandaranaike D."/>
            <person name="Bellair M."/>
            <person name="Blankenburg K."/>
            <person name="Chao H."/>
            <person name="Dinh H."/>
            <person name="Doddapaneni H."/>
            <person name="Dugan-Rocha S."/>
            <person name="Elkadiri S."/>
            <person name="Gnanaolivu R."/>
            <person name="Hughes D."/>
            <person name="Lee S."/>
            <person name="Li M."/>
            <person name="Ming W."/>
            <person name="Munidasa M."/>
            <person name="Muniz J."/>
            <person name="Nguyen L."/>
            <person name="Osuji N."/>
            <person name="Pu L.-L."/>
            <person name="Puazo M."/>
            <person name="Skinner E."/>
            <person name="Qu C."/>
            <person name="Quiroz J."/>
            <person name="Raj R."/>
            <person name="Weissenberger G."/>
            <person name="Xin Y."/>
            <person name="Zou X."/>
            <person name="Han Y."/>
            <person name="Worley K."/>
            <person name="Muzny D."/>
            <person name="Gibbs R."/>
        </authorList>
    </citation>
    <scope>NUCLEOTIDE SEQUENCE</scope>
    <source>
        <strain evidence="5">HAZT.00-mixed</strain>
        <tissue evidence="5">Whole organism</tissue>
    </source>
</reference>
<keyword evidence="3" id="KW-0325">Glycoprotein</keyword>
<dbReference type="EMBL" id="JQDR03012307">
    <property type="protein sequence ID" value="KAA0191452.1"/>
    <property type="molecule type" value="Genomic_DNA"/>
</dbReference>
<dbReference type="InterPro" id="IPR027791">
    <property type="entry name" value="Galactosyl_T_C"/>
</dbReference>
<feature type="domain" description="Galactosyltransferase C-terminal" evidence="4">
    <location>
        <begin position="12"/>
        <end position="46"/>
    </location>
</feature>
<reference evidence="5" key="3">
    <citation type="submission" date="2019-06" db="EMBL/GenBank/DDBJ databases">
        <authorList>
            <person name="Poynton C."/>
            <person name="Hasenbein S."/>
            <person name="Benoit J.B."/>
            <person name="Sepulveda M.S."/>
            <person name="Poelchau M.F."/>
            <person name="Murali S.C."/>
            <person name="Chen S."/>
            <person name="Glastad K.M."/>
            <person name="Werren J.H."/>
            <person name="Vineis J.H."/>
            <person name="Bowen J.L."/>
            <person name="Friedrich M."/>
            <person name="Jones J."/>
            <person name="Robertson H.M."/>
            <person name="Feyereisen R."/>
            <person name="Mechler-Hickson A."/>
            <person name="Mathers N."/>
            <person name="Lee C.E."/>
            <person name="Colbourne J.K."/>
            <person name="Biales A."/>
            <person name="Johnston J.S."/>
            <person name="Wellborn G.A."/>
            <person name="Rosendale A.J."/>
            <person name="Cridge A.G."/>
            <person name="Munoz-Torres M.C."/>
            <person name="Bain P.A."/>
            <person name="Manny A.R."/>
            <person name="Major K.M."/>
            <person name="Lambert F.N."/>
            <person name="Vulpe C.D."/>
            <person name="Tuck P."/>
            <person name="Blalock B.J."/>
            <person name="Lin Y.-Y."/>
            <person name="Smith M.E."/>
            <person name="Ochoa-Acuna H."/>
            <person name="Chen M.-J.M."/>
            <person name="Childers C.P."/>
            <person name="Qu J."/>
            <person name="Dugan S."/>
            <person name="Lee S.L."/>
            <person name="Chao H."/>
            <person name="Dinh H."/>
            <person name="Han Y."/>
            <person name="Doddapaneni H."/>
            <person name="Worley K.C."/>
            <person name="Muzny D.M."/>
            <person name="Gibbs R.A."/>
            <person name="Richards S."/>
        </authorList>
    </citation>
    <scope>NUCLEOTIDE SEQUENCE</scope>
    <source>
        <strain evidence="5">HAZT.00-mixed</strain>
        <tissue evidence="5">Whole organism</tissue>
    </source>
</reference>
<protein>
    <recommendedName>
        <fullName evidence="4">Galactosyltransferase C-terminal domain-containing protein</fullName>
    </recommendedName>
</protein>
<keyword evidence="1" id="KW-0808">Transferase</keyword>
<evidence type="ECO:0000313" key="5">
    <source>
        <dbReference type="EMBL" id="KAA0191452.1"/>
    </source>
</evidence>
<evidence type="ECO:0000256" key="2">
    <source>
        <dbReference type="ARBA" id="ARBA00023157"/>
    </source>
</evidence>
<evidence type="ECO:0000256" key="3">
    <source>
        <dbReference type="ARBA" id="ARBA00023180"/>
    </source>
</evidence>
<sequence length="111" mass="12539">MMSSSPIIPARNPVMNGGLFAISRAFFWELGGYDPELAIWGGEQYNLSFKVAIVAMWRPIVSRYFGQLWPYVGRVVAIVSVWWPYGVHMVSMWWPLVSCGSHLCPCGGHLF</sequence>
<keyword evidence="2" id="KW-1015">Disulfide bond</keyword>
<dbReference type="GO" id="GO:0004653">
    <property type="term" value="F:polypeptide N-acetylgalactosaminyltransferase activity"/>
    <property type="evidence" value="ECO:0007669"/>
    <property type="project" value="TreeGrafter"/>
</dbReference>
<dbReference type="Proteomes" id="UP000711488">
    <property type="component" value="Unassembled WGS sequence"/>
</dbReference>
<dbReference type="SUPFAM" id="SSF53448">
    <property type="entry name" value="Nucleotide-diphospho-sugar transferases"/>
    <property type="match status" value="1"/>
</dbReference>
<dbReference type="PANTHER" id="PTHR11675:SF134">
    <property type="entry name" value="N-ACETYLGALACTOSAMINYLTRANSFERASE 4-RELATED"/>
    <property type="match status" value="1"/>
</dbReference>
<dbReference type="Gene3D" id="3.90.550.10">
    <property type="entry name" value="Spore Coat Polysaccharide Biosynthesis Protein SpsA, Chain A"/>
    <property type="match status" value="1"/>
</dbReference>
<dbReference type="InterPro" id="IPR029044">
    <property type="entry name" value="Nucleotide-diphossugar_trans"/>
</dbReference>
<comment type="caution">
    <text evidence="5">The sequence shown here is derived from an EMBL/GenBank/DDBJ whole genome shotgun (WGS) entry which is preliminary data.</text>
</comment>
<dbReference type="PANTHER" id="PTHR11675">
    <property type="entry name" value="N-ACETYLGALACTOSAMINYLTRANSFERASE"/>
    <property type="match status" value="1"/>
</dbReference>
<name>A0A6A0GYW6_HYAAZ</name>
<proteinExistence type="predicted"/>